<feature type="region of interest" description="Disordered" evidence="1">
    <location>
        <begin position="97"/>
        <end position="121"/>
    </location>
</feature>
<organism evidence="2 3">
    <name type="scientific">Bradyrhizobium erythrophlei</name>
    <dbReference type="NCBI Taxonomy" id="1437360"/>
    <lineage>
        <taxon>Bacteria</taxon>
        <taxon>Pseudomonadati</taxon>
        <taxon>Pseudomonadota</taxon>
        <taxon>Alphaproteobacteria</taxon>
        <taxon>Hyphomicrobiales</taxon>
        <taxon>Nitrobacteraceae</taxon>
        <taxon>Bradyrhizobium</taxon>
    </lineage>
</organism>
<dbReference type="EMBL" id="LT670817">
    <property type="protein sequence ID" value="SHG89468.1"/>
    <property type="molecule type" value="Genomic_DNA"/>
</dbReference>
<evidence type="ECO:0000313" key="2">
    <source>
        <dbReference type="EMBL" id="SHG89468.1"/>
    </source>
</evidence>
<name>A0A1M5NIX6_9BRAD</name>
<sequence length="121" mass="13260">MNVQTIIATAKKAETKMNAAFRAATKAGEVASLAAARAIKAMPCETYKDIDARDAALDRLRDLDLEFSDACYRVFDAIERQHVRVDDAIWASEMDSGKGYRSTKGKAKGGKRKMKCGRGRG</sequence>
<accession>A0A1M5NIX6</accession>
<evidence type="ECO:0000313" key="3">
    <source>
        <dbReference type="Proteomes" id="UP000189796"/>
    </source>
</evidence>
<evidence type="ECO:0000256" key="1">
    <source>
        <dbReference type="SAM" id="MobiDB-lite"/>
    </source>
</evidence>
<reference evidence="2 3" key="1">
    <citation type="submission" date="2016-11" db="EMBL/GenBank/DDBJ databases">
        <authorList>
            <person name="Jaros S."/>
            <person name="Januszkiewicz K."/>
            <person name="Wedrychowicz H."/>
        </authorList>
    </citation>
    <scope>NUCLEOTIDE SEQUENCE [LARGE SCALE GENOMIC DNA]</scope>
    <source>
        <strain evidence="2 3">GAS138</strain>
    </source>
</reference>
<feature type="compositionally biased region" description="Basic residues" evidence="1">
    <location>
        <begin position="101"/>
        <end position="121"/>
    </location>
</feature>
<dbReference type="AlphaFoldDB" id="A0A1M5NIX6"/>
<protein>
    <submittedName>
        <fullName evidence="2">Uncharacterized protein</fullName>
    </submittedName>
</protein>
<proteinExistence type="predicted"/>
<dbReference type="OrthoDB" id="9980796at2"/>
<dbReference type="Proteomes" id="UP000189796">
    <property type="component" value="Chromosome I"/>
</dbReference>
<dbReference type="RefSeq" id="WP_079601961.1">
    <property type="nucleotide sequence ID" value="NZ_LT670817.1"/>
</dbReference>
<gene>
    <name evidence="2" type="ORF">SAMN05443248_3014</name>
</gene>